<gene>
    <name evidence="2" type="ORF">VITISV_025584</name>
</gene>
<dbReference type="EMBL" id="AM463750">
    <property type="protein sequence ID" value="CAN74742.1"/>
    <property type="molecule type" value="Genomic_DNA"/>
</dbReference>
<evidence type="ECO:0000256" key="1">
    <source>
        <dbReference type="SAM" id="MobiDB-lite"/>
    </source>
</evidence>
<name>A5BLL7_VITVI</name>
<reference evidence="2" key="1">
    <citation type="journal article" date="2007" name="PLoS ONE">
        <title>The first genome sequence of an elite grapevine cultivar (Pinot noir Vitis vinifera L.): coping with a highly heterozygous genome.</title>
        <authorList>
            <person name="Velasco R."/>
            <person name="Zharkikh A."/>
            <person name="Troggio M."/>
            <person name="Cartwright D.A."/>
            <person name="Cestaro A."/>
            <person name="Pruss D."/>
            <person name="Pindo M."/>
            <person name="FitzGerald L.M."/>
            <person name="Vezzulli S."/>
            <person name="Reid J."/>
            <person name="Malacarne G."/>
            <person name="Iliev D."/>
            <person name="Coppola G."/>
            <person name="Wardell B."/>
            <person name="Micheletti D."/>
            <person name="Macalma T."/>
            <person name="Facci M."/>
            <person name="Mitchell J.T."/>
            <person name="Perazzolli M."/>
            <person name="Eldredge G."/>
            <person name="Gatto P."/>
            <person name="Oyzerski R."/>
            <person name="Moretto M."/>
            <person name="Gutin N."/>
            <person name="Stefanini M."/>
            <person name="Chen Y."/>
            <person name="Segala C."/>
            <person name="Davenport C."/>
            <person name="Dematte L."/>
            <person name="Mraz A."/>
            <person name="Battilana J."/>
            <person name="Stormo K."/>
            <person name="Costa F."/>
            <person name="Tao Q."/>
            <person name="Si-Ammour A."/>
            <person name="Harkins T."/>
            <person name="Lackey A."/>
            <person name="Perbost C."/>
            <person name="Taillon B."/>
            <person name="Stella A."/>
            <person name="Solovyev V."/>
            <person name="Fawcett J.A."/>
            <person name="Sterck L."/>
            <person name="Vandepoele K."/>
            <person name="Grando S.M."/>
            <person name="Toppo S."/>
            <person name="Moser C."/>
            <person name="Lanchbury J."/>
            <person name="Bogden R."/>
            <person name="Skolnick M."/>
            <person name="Sgaramella V."/>
            <person name="Bhatnagar S.K."/>
            <person name="Fontana P."/>
            <person name="Gutin A."/>
            <person name="Van de Peer Y."/>
            <person name="Salamini F."/>
            <person name="Viola R."/>
        </authorList>
    </citation>
    <scope>NUCLEOTIDE SEQUENCE</scope>
</reference>
<accession>A5BLL7</accession>
<sequence>MTCSQPVHGFRQPIRGYSAPLPNWRDELDYDGTSIPMGPNGSCSELIYLVGMGYKGRIDSTFTLVHKGVLIIVQGCIGVMCAPWKAIVLVSVSRVDGCSSLSTSNGDLGSSSSDSNSDTSSDGELEGASSILGMALLKNARNEAGCINKRGVRNYLYQGFEWIYSLKAFLPSPLELLIVEFANYQVTSGKAVD</sequence>
<evidence type="ECO:0000313" key="2">
    <source>
        <dbReference type="EMBL" id="CAN74742.1"/>
    </source>
</evidence>
<protein>
    <submittedName>
        <fullName evidence="2">Uncharacterized protein</fullName>
    </submittedName>
</protein>
<feature type="compositionally biased region" description="Low complexity" evidence="1">
    <location>
        <begin position="102"/>
        <end position="122"/>
    </location>
</feature>
<organism evidence="2">
    <name type="scientific">Vitis vinifera</name>
    <name type="common">Grape</name>
    <dbReference type="NCBI Taxonomy" id="29760"/>
    <lineage>
        <taxon>Eukaryota</taxon>
        <taxon>Viridiplantae</taxon>
        <taxon>Streptophyta</taxon>
        <taxon>Embryophyta</taxon>
        <taxon>Tracheophyta</taxon>
        <taxon>Spermatophyta</taxon>
        <taxon>Magnoliopsida</taxon>
        <taxon>eudicotyledons</taxon>
        <taxon>Gunneridae</taxon>
        <taxon>Pentapetalae</taxon>
        <taxon>rosids</taxon>
        <taxon>Vitales</taxon>
        <taxon>Vitaceae</taxon>
        <taxon>Viteae</taxon>
        <taxon>Vitis</taxon>
    </lineage>
</organism>
<feature type="region of interest" description="Disordered" evidence="1">
    <location>
        <begin position="102"/>
        <end position="125"/>
    </location>
</feature>
<dbReference type="AlphaFoldDB" id="A5BLL7"/>
<proteinExistence type="predicted"/>